<dbReference type="OMA" id="GIHGQEM"/>
<sequence length="225" mass="25068">MDGPAHDGLEYLGDEVVVIGLSGKKYRRSVCVFIMNENGEFLICRRRDNRQALQCVQGGAKFGETPQQTAAREVKEEIGIPTRYLTFVSEITWPESEIATSGDGSEPRAMFRYPSKSWRKIGISGQELYPLLYCANSSIVDLVNFRSVPSVRPEFCEAFWGPLHILSQYAPKSKIDAMTNACAAVEAYVSLHSPSVAFNANAIGSKAPRRVRRRRRKSQSTGVDE</sequence>
<dbReference type="InterPro" id="IPR020084">
    <property type="entry name" value="NUDIX_hydrolase_CS"/>
</dbReference>
<comment type="caution">
    <text evidence="3">The sequence shown here is derived from an EMBL/GenBank/DDBJ whole genome shotgun (WGS) entry which is preliminary data.</text>
</comment>
<feature type="domain" description="Nudix hydrolase" evidence="2">
    <location>
        <begin position="25"/>
        <end position="184"/>
    </location>
</feature>
<gene>
    <name evidence="3" type="ORF">TCIL3000_0_30060</name>
</gene>
<accession>F9W4J7</accession>
<evidence type="ECO:0000313" key="4">
    <source>
        <dbReference type="Proteomes" id="UP000000702"/>
    </source>
</evidence>
<dbReference type="PROSITE" id="PS51462">
    <property type="entry name" value="NUDIX"/>
    <property type="match status" value="1"/>
</dbReference>
<proteinExistence type="predicted"/>
<dbReference type="EMBL" id="CAEQ01000564">
    <property type="protein sequence ID" value="CCD12091.1"/>
    <property type="molecule type" value="Genomic_DNA"/>
</dbReference>
<protein>
    <submittedName>
        <fullName evidence="3">WGS project CAEQ00000000 data, annotated contig 1190</fullName>
    </submittedName>
</protein>
<keyword evidence="1" id="KW-0378">Hydrolase</keyword>
<dbReference type="GO" id="GO:0016787">
    <property type="term" value="F:hydrolase activity"/>
    <property type="evidence" value="ECO:0007669"/>
    <property type="project" value="UniProtKB-KW"/>
</dbReference>
<dbReference type="InterPro" id="IPR000086">
    <property type="entry name" value="NUDIX_hydrolase_dom"/>
</dbReference>
<dbReference type="AlphaFoldDB" id="F9W4J7"/>
<dbReference type="VEuPathDB" id="TriTrypDB:TcIL3000_0_30060"/>
<reference evidence="3 4" key="2">
    <citation type="journal article" date="2012" name="Proc. Natl. Acad. Sci. U.S.A.">
        <title>Antigenic diversity is generated by distinct evolutionary mechanisms in African trypanosome species.</title>
        <authorList>
            <person name="Jackson A.P."/>
            <person name="Berry A."/>
            <person name="Aslett M."/>
            <person name="Allison H.C."/>
            <person name="Burton P."/>
            <person name="Vavrova-Anderson J."/>
            <person name="Brown R."/>
            <person name="Browne H."/>
            <person name="Corton N."/>
            <person name="Hauser H."/>
            <person name="Gamble J."/>
            <person name="Gilderthorp R."/>
            <person name="Marcello L."/>
            <person name="McQuillan J."/>
            <person name="Otto T.D."/>
            <person name="Quail M.A."/>
            <person name="Sanders M.J."/>
            <person name="van Tonder A."/>
            <person name="Ginger M.L."/>
            <person name="Field M.C."/>
            <person name="Barry J.D."/>
            <person name="Hertz-Fowler C."/>
            <person name="Berriman M."/>
        </authorList>
    </citation>
    <scope>NUCLEOTIDE SEQUENCE [LARGE SCALE GENOMIC DNA]</scope>
    <source>
        <strain evidence="3 4">IL3000</strain>
    </source>
</reference>
<dbReference type="Proteomes" id="UP000000702">
    <property type="component" value="Unassembled WGS sequence"/>
</dbReference>
<keyword evidence="4" id="KW-1185">Reference proteome</keyword>
<dbReference type="SUPFAM" id="SSF55811">
    <property type="entry name" value="Nudix"/>
    <property type="match status" value="1"/>
</dbReference>
<organism evidence="3 4">
    <name type="scientific">Trypanosoma congolense (strain IL3000)</name>
    <dbReference type="NCBI Taxonomy" id="1068625"/>
    <lineage>
        <taxon>Eukaryota</taxon>
        <taxon>Discoba</taxon>
        <taxon>Euglenozoa</taxon>
        <taxon>Kinetoplastea</taxon>
        <taxon>Metakinetoplastina</taxon>
        <taxon>Trypanosomatida</taxon>
        <taxon>Trypanosomatidae</taxon>
        <taxon>Trypanosoma</taxon>
        <taxon>Nannomonas</taxon>
    </lineage>
</organism>
<name>F9W4J7_TRYCI</name>
<evidence type="ECO:0000259" key="2">
    <source>
        <dbReference type="PROSITE" id="PS51462"/>
    </source>
</evidence>
<dbReference type="InterPro" id="IPR015797">
    <property type="entry name" value="NUDIX_hydrolase-like_dom_sf"/>
</dbReference>
<evidence type="ECO:0000256" key="1">
    <source>
        <dbReference type="ARBA" id="ARBA00022801"/>
    </source>
</evidence>
<dbReference type="Pfam" id="PF00293">
    <property type="entry name" value="NUDIX"/>
    <property type="match status" value="1"/>
</dbReference>
<dbReference type="PROSITE" id="PS00893">
    <property type="entry name" value="NUDIX_BOX"/>
    <property type="match status" value="1"/>
</dbReference>
<reference evidence="4" key="1">
    <citation type="submission" date="2011-07" db="EMBL/GenBank/DDBJ databases">
        <title>Divergent evolution of antigenic variation in African trypanosomes.</title>
        <authorList>
            <person name="Jackson A.P."/>
            <person name="Berry A."/>
            <person name="Allison H.C."/>
            <person name="Burton P."/>
            <person name="Anderson J."/>
            <person name="Aslett M."/>
            <person name="Brown R."/>
            <person name="Corton N."/>
            <person name="Harris D."/>
            <person name="Hauser H."/>
            <person name="Gamble J."/>
            <person name="Gilderthorp R."/>
            <person name="McQuillan J."/>
            <person name="Quail M.A."/>
            <person name="Sanders M."/>
            <person name="Van Tonder A."/>
            <person name="Ginger M.L."/>
            <person name="Donelson J.E."/>
            <person name="Field M.C."/>
            <person name="Barry J.D."/>
            <person name="Berriman M."/>
            <person name="Hertz-Fowler C."/>
        </authorList>
    </citation>
    <scope>NUCLEOTIDE SEQUENCE [LARGE SCALE GENOMIC DNA]</scope>
    <source>
        <strain evidence="4">IL3000</strain>
    </source>
</reference>
<dbReference type="Gene3D" id="3.90.79.10">
    <property type="entry name" value="Nucleoside Triphosphate Pyrophosphohydrolase"/>
    <property type="match status" value="1"/>
</dbReference>
<evidence type="ECO:0000313" key="3">
    <source>
        <dbReference type="EMBL" id="CCD12091.1"/>
    </source>
</evidence>